<dbReference type="EMBL" id="DSYK01000085">
    <property type="protein sequence ID" value="HGS20550.1"/>
    <property type="molecule type" value="Genomic_DNA"/>
</dbReference>
<feature type="transmembrane region" description="Helical" evidence="8">
    <location>
        <begin position="340"/>
        <end position="361"/>
    </location>
</feature>
<evidence type="ECO:0000256" key="4">
    <source>
        <dbReference type="ARBA" id="ARBA00022679"/>
    </source>
</evidence>
<feature type="transmembrane region" description="Helical" evidence="8">
    <location>
        <begin position="195"/>
        <end position="212"/>
    </location>
</feature>
<comment type="subcellular location">
    <subcellularLocation>
        <location evidence="1">Cell membrane</location>
        <topology evidence="1">Multi-pass membrane protein</topology>
    </subcellularLocation>
</comment>
<keyword evidence="3" id="KW-0328">Glycosyltransferase</keyword>
<evidence type="ECO:0000256" key="6">
    <source>
        <dbReference type="ARBA" id="ARBA00022989"/>
    </source>
</evidence>
<evidence type="ECO:0000256" key="7">
    <source>
        <dbReference type="ARBA" id="ARBA00023136"/>
    </source>
</evidence>
<dbReference type="InterPro" id="IPR050297">
    <property type="entry name" value="LipidA_mod_glycosyltrf_83"/>
</dbReference>
<dbReference type="AlphaFoldDB" id="A0A7C4PQT8"/>
<feature type="transmembrane region" description="Helical" evidence="8">
    <location>
        <begin position="7"/>
        <end position="27"/>
    </location>
</feature>
<feature type="transmembrane region" description="Helical" evidence="8">
    <location>
        <begin position="79"/>
        <end position="101"/>
    </location>
</feature>
<dbReference type="PANTHER" id="PTHR33908">
    <property type="entry name" value="MANNOSYLTRANSFERASE YKCB-RELATED"/>
    <property type="match status" value="1"/>
</dbReference>
<keyword evidence="5 8" id="KW-0812">Transmembrane</keyword>
<proteinExistence type="predicted"/>
<dbReference type="GO" id="GO:0009103">
    <property type="term" value="P:lipopolysaccharide biosynthetic process"/>
    <property type="evidence" value="ECO:0007669"/>
    <property type="project" value="UniProtKB-ARBA"/>
</dbReference>
<evidence type="ECO:0000256" key="2">
    <source>
        <dbReference type="ARBA" id="ARBA00022475"/>
    </source>
</evidence>
<dbReference type="GO" id="GO:0005886">
    <property type="term" value="C:plasma membrane"/>
    <property type="evidence" value="ECO:0007669"/>
    <property type="project" value="UniProtKB-SubCell"/>
</dbReference>
<evidence type="ECO:0000256" key="8">
    <source>
        <dbReference type="SAM" id="Phobius"/>
    </source>
</evidence>
<feature type="transmembrane region" description="Helical" evidence="8">
    <location>
        <begin position="306"/>
        <end position="328"/>
    </location>
</feature>
<evidence type="ECO:0000256" key="5">
    <source>
        <dbReference type="ARBA" id="ARBA00022692"/>
    </source>
</evidence>
<organism evidence="9">
    <name type="scientific">Anaerolinea thermolimosa</name>
    <dbReference type="NCBI Taxonomy" id="229919"/>
    <lineage>
        <taxon>Bacteria</taxon>
        <taxon>Bacillati</taxon>
        <taxon>Chloroflexota</taxon>
        <taxon>Anaerolineae</taxon>
        <taxon>Anaerolineales</taxon>
        <taxon>Anaerolineaceae</taxon>
        <taxon>Anaerolinea</taxon>
    </lineage>
</organism>
<sequence>MVPVTGIGVYALYLGLSALAAGIGFPLDDAWIHQTYARNLAATGEWAFIPGQPSAGSTAPLWSFLLAAGYRLSAGMPYAFTFVLGWLCLMGIAWAGQMLVWERSGKTTIPWVGLFLAGEWHLVWAALSGMETLALGFVVLLSFYLLSKENIHWLAVGMLAGLALWIRPDGATLLGPAIFVLVLSSLPLRARLFKFAQWLGGFLAFTLPYLYFNWQLSGSIWPNTFYAKQAEYATLLEQSFWVRVGQQFSLPLIGAGIFLLVGFCYCVIQAFRLRRWALAGMGLWYAGMAFLYALRLPVTYQHGRYLMPAMPVFFMLGWMGGIDLIRMIPEGRVRFILVRSWQLGMGLTWAGFIVLGARAYATDVAIIQTEMVATAKWIEQNTQPGDLIAAHDIGAMGYFSHRRLLDLAGLVSPEIIPVLRDEEALAKTLDQKNVAWLVTFPGWYAELTKGKEVVFTTGGIYAPAAGGENMAVYRWK</sequence>
<feature type="transmembrane region" description="Helical" evidence="8">
    <location>
        <begin position="121"/>
        <end position="143"/>
    </location>
</feature>
<gene>
    <name evidence="9" type="ORF">ENT37_01630</name>
</gene>
<keyword evidence="4" id="KW-0808">Transferase</keyword>
<evidence type="ECO:0008006" key="10">
    <source>
        <dbReference type="Google" id="ProtNLM"/>
    </source>
</evidence>
<accession>A0A7C4PQT8</accession>
<feature type="transmembrane region" description="Helical" evidence="8">
    <location>
        <begin position="275"/>
        <end position="294"/>
    </location>
</feature>
<feature type="transmembrane region" description="Helical" evidence="8">
    <location>
        <begin position="150"/>
        <end position="166"/>
    </location>
</feature>
<feature type="transmembrane region" description="Helical" evidence="8">
    <location>
        <begin position="172"/>
        <end position="188"/>
    </location>
</feature>
<dbReference type="GO" id="GO:0016763">
    <property type="term" value="F:pentosyltransferase activity"/>
    <property type="evidence" value="ECO:0007669"/>
    <property type="project" value="TreeGrafter"/>
</dbReference>
<comment type="caution">
    <text evidence="9">The sequence shown here is derived from an EMBL/GenBank/DDBJ whole genome shotgun (WGS) entry which is preliminary data.</text>
</comment>
<protein>
    <recommendedName>
        <fullName evidence="10">Glycosyltransferase RgtA/B/C/D-like domain-containing protein</fullName>
    </recommendedName>
</protein>
<evidence type="ECO:0000256" key="1">
    <source>
        <dbReference type="ARBA" id="ARBA00004651"/>
    </source>
</evidence>
<keyword evidence="2" id="KW-1003">Cell membrane</keyword>
<reference evidence="9" key="1">
    <citation type="journal article" date="2020" name="mSystems">
        <title>Genome- and Community-Level Interaction Insights into Carbon Utilization and Element Cycling Functions of Hydrothermarchaeota in Hydrothermal Sediment.</title>
        <authorList>
            <person name="Zhou Z."/>
            <person name="Liu Y."/>
            <person name="Xu W."/>
            <person name="Pan J."/>
            <person name="Luo Z.H."/>
            <person name="Li M."/>
        </authorList>
    </citation>
    <scope>NUCLEOTIDE SEQUENCE [LARGE SCALE GENOMIC DNA]</scope>
    <source>
        <strain evidence="9">SpSt-573</strain>
    </source>
</reference>
<feature type="transmembrane region" description="Helical" evidence="8">
    <location>
        <begin position="248"/>
        <end position="268"/>
    </location>
</feature>
<evidence type="ECO:0000256" key="3">
    <source>
        <dbReference type="ARBA" id="ARBA00022676"/>
    </source>
</evidence>
<evidence type="ECO:0000313" key="9">
    <source>
        <dbReference type="EMBL" id="HGS20550.1"/>
    </source>
</evidence>
<name>A0A7C4PQT8_9CHLR</name>
<keyword evidence="6 8" id="KW-1133">Transmembrane helix</keyword>
<keyword evidence="7 8" id="KW-0472">Membrane</keyword>
<dbReference type="PANTHER" id="PTHR33908:SF11">
    <property type="entry name" value="MEMBRANE PROTEIN"/>
    <property type="match status" value="1"/>
</dbReference>